<dbReference type="EMBL" id="CAJJDN010000162">
    <property type="protein sequence ID" value="CAD8125847.1"/>
    <property type="molecule type" value="Genomic_DNA"/>
</dbReference>
<evidence type="ECO:0000256" key="3">
    <source>
        <dbReference type="ARBA" id="ARBA00022840"/>
    </source>
</evidence>
<evidence type="ECO:0000256" key="2">
    <source>
        <dbReference type="ARBA" id="ARBA00022741"/>
    </source>
</evidence>
<feature type="compositionally biased region" description="Polar residues" evidence="5">
    <location>
        <begin position="491"/>
        <end position="512"/>
    </location>
</feature>
<evidence type="ECO:0000256" key="1">
    <source>
        <dbReference type="ARBA" id="ARBA00011245"/>
    </source>
</evidence>
<evidence type="ECO:0000256" key="5">
    <source>
        <dbReference type="SAM" id="MobiDB-lite"/>
    </source>
</evidence>
<name>A0A8S1RDS0_9CILI</name>
<dbReference type="PROSITE" id="PS50011">
    <property type="entry name" value="PROTEIN_KINASE_DOM"/>
    <property type="match status" value="1"/>
</dbReference>
<dbReference type="FunFam" id="1.10.510.10:FF:000571">
    <property type="entry name" value="Maternal embryonic leucine zipper kinase"/>
    <property type="match status" value="1"/>
</dbReference>
<feature type="binding site" evidence="4">
    <location>
        <position position="162"/>
    </location>
    <ligand>
        <name>ATP</name>
        <dbReference type="ChEBI" id="CHEBI:30616"/>
    </ligand>
</feature>
<dbReference type="PANTHER" id="PTHR24347">
    <property type="entry name" value="SERINE/THREONINE-PROTEIN KINASE"/>
    <property type="match status" value="1"/>
</dbReference>
<dbReference type="OrthoDB" id="40902at2759"/>
<keyword evidence="8" id="KW-1185">Reference proteome</keyword>
<dbReference type="SMART" id="SM00220">
    <property type="entry name" value="S_TKc"/>
    <property type="match status" value="1"/>
</dbReference>
<dbReference type="Proteomes" id="UP000692954">
    <property type="component" value="Unassembled WGS sequence"/>
</dbReference>
<comment type="subunit">
    <text evidence="1">Monomer.</text>
</comment>
<dbReference type="GO" id="GO:0005524">
    <property type="term" value="F:ATP binding"/>
    <property type="evidence" value="ECO:0007669"/>
    <property type="project" value="UniProtKB-UniRule"/>
</dbReference>
<dbReference type="PROSITE" id="PS00108">
    <property type="entry name" value="PROTEIN_KINASE_ST"/>
    <property type="match status" value="1"/>
</dbReference>
<dbReference type="PROSITE" id="PS00107">
    <property type="entry name" value="PROTEIN_KINASE_ATP"/>
    <property type="match status" value="1"/>
</dbReference>
<reference evidence="7" key="1">
    <citation type="submission" date="2021-01" db="EMBL/GenBank/DDBJ databases">
        <authorList>
            <consortium name="Genoscope - CEA"/>
            <person name="William W."/>
        </authorList>
    </citation>
    <scope>NUCLEOTIDE SEQUENCE</scope>
</reference>
<protein>
    <recommendedName>
        <fullName evidence="6">Protein kinase domain-containing protein</fullName>
    </recommendedName>
</protein>
<feature type="region of interest" description="Disordered" evidence="5">
    <location>
        <begin position="477"/>
        <end position="512"/>
    </location>
</feature>
<dbReference type="InterPro" id="IPR017441">
    <property type="entry name" value="Protein_kinase_ATP_BS"/>
</dbReference>
<dbReference type="GO" id="GO:0004672">
    <property type="term" value="F:protein kinase activity"/>
    <property type="evidence" value="ECO:0007669"/>
    <property type="project" value="InterPro"/>
</dbReference>
<evidence type="ECO:0000256" key="4">
    <source>
        <dbReference type="PROSITE-ProRule" id="PRU10141"/>
    </source>
</evidence>
<gene>
    <name evidence="7" type="ORF">PSON_ATCC_30995.1.T1620110</name>
</gene>
<dbReference type="Pfam" id="PF00069">
    <property type="entry name" value="Pkinase"/>
    <property type="match status" value="1"/>
</dbReference>
<accession>A0A8S1RDS0</accession>
<sequence length="532" mass="62511">MLKDLNPSCEYKHCKSFFQINFVTMKWTKSMSLPVPISSYSISDDVRFVNIKGDTKTKTLINVDNYLFYKTKKDKLKWIDFENAIIEQFHHSKFGHAIRLIKCFDIVEIFCDAQSWFKYLKRYTIQSDFNSNYILRKRIGKGQFSDVYKAKNKMDGNEYAIKIYQKQNLFDEVDRAAIQKQISVLRRLQSDFTIKFYEVFENTDQIFVVQELLMGGNLMDYIIRENFFSEDQAAKLIFRLVKAVNYIHSKNIIHRDIKPENLVFRFQDNVETICIKKFQLADFYNPDVNYHYICCGTPGFIAPEILLNQNYDQKVDVFSIGVTLYILMTGQMPFEGNFEKRLEQNVEGLVDFSMINLSILGMNFIKTTLQPNPEERLTSHQCLNHQWFVQEQLAKINQISLKKPIQLQNQFIVRRMKQAKTLTFSPSSPRSQISLQSPRYPIVQQEQKKQRPILVASQTEKIIGPHSSSKSIHFEQIQTQPTDDDDQNQDYSNMKSSFQEGQLTSARKKTQSFVIKSNQTLRNFNVFKPKQK</sequence>
<organism evidence="7 8">
    <name type="scientific">Paramecium sonneborni</name>
    <dbReference type="NCBI Taxonomy" id="65129"/>
    <lineage>
        <taxon>Eukaryota</taxon>
        <taxon>Sar</taxon>
        <taxon>Alveolata</taxon>
        <taxon>Ciliophora</taxon>
        <taxon>Intramacronucleata</taxon>
        <taxon>Oligohymenophorea</taxon>
        <taxon>Peniculida</taxon>
        <taxon>Parameciidae</taxon>
        <taxon>Paramecium</taxon>
    </lineage>
</organism>
<proteinExistence type="predicted"/>
<feature type="domain" description="Protein kinase" evidence="6">
    <location>
        <begin position="133"/>
        <end position="388"/>
    </location>
</feature>
<dbReference type="InterPro" id="IPR008271">
    <property type="entry name" value="Ser/Thr_kinase_AS"/>
</dbReference>
<evidence type="ECO:0000313" key="7">
    <source>
        <dbReference type="EMBL" id="CAD8125847.1"/>
    </source>
</evidence>
<keyword evidence="3 4" id="KW-0067">ATP-binding</keyword>
<dbReference type="AlphaFoldDB" id="A0A8S1RDS0"/>
<keyword evidence="2 4" id="KW-0547">Nucleotide-binding</keyword>
<evidence type="ECO:0000313" key="8">
    <source>
        <dbReference type="Proteomes" id="UP000692954"/>
    </source>
</evidence>
<comment type="caution">
    <text evidence="7">The sequence shown here is derived from an EMBL/GenBank/DDBJ whole genome shotgun (WGS) entry which is preliminary data.</text>
</comment>
<dbReference type="InterPro" id="IPR000719">
    <property type="entry name" value="Prot_kinase_dom"/>
</dbReference>
<evidence type="ECO:0000259" key="6">
    <source>
        <dbReference type="PROSITE" id="PS50011"/>
    </source>
</evidence>